<protein>
    <submittedName>
        <fullName evidence="1">Uncharacterized protein</fullName>
    </submittedName>
</protein>
<gene>
    <name evidence="1" type="ORF">SSCH_30012</name>
</gene>
<reference evidence="2" key="1">
    <citation type="submission" date="2015-01" db="EMBL/GenBank/DDBJ databases">
        <authorList>
            <person name="Manzoor Shahid"/>
            <person name="Zubair Saima"/>
        </authorList>
    </citation>
    <scope>NUCLEOTIDE SEQUENCE [LARGE SCALE GENOMIC DNA]</scope>
    <source>
        <strain evidence="2">Sp3</strain>
    </source>
</reference>
<dbReference type="RefSeq" id="WP_052835456.1">
    <property type="nucleotide sequence ID" value="NZ_CDRZ01000223.1"/>
</dbReference>
<dbReference type="Proteomes" id="UP000046155">
    <property type="component" value="Unassembled WGS sequence"/>
</dbReference>
<dbReference type="AlphaFoldDB" id="A0A0B7ML32"/>
<name>A0A0B7ML32_9FIRM</name>
<dbReference type="EMBL" id="CDRZ01000223">
    <property type="protein sequence ID" value="CEO88908.1"/>
    <property type="molecule type" value="Genomic_DNA"/>
</dbReference>
<accession>A0A0B7ML32</accession>
<evidence type="ECO:0000313" key="2">
    <source>
        <dbReference type="Proteomes" id="UP000046155"/>
    </source>
</evidence>
<proteinExistence type="predicted"/>
<organism evidence="1 2">
    <name type="scientific">Syntrophaceticus schinkii</name>
    <dbReference type="NCBI Taxonomy" id="499207"/>
    <lineage>
        <taxon>Bacteria</taxon>
        <taxon>Bacillati</taxon>
        <taxon>Bacillota</taxon>
        <taxon>Clostridia</taxon>
        <taxon>Thermoanaerobacterales</taxon>
        <taxon>Thermoanaerobacterales Family III. Incertae Sedis</taxon>
        <taxon>Syntrophaceticus</taxon>
    </lineage>
</organism>
<sequence>MTKEQSFFKILECFFVGTQVKGQSGYIKLMQIRSHYYKKHIIPSLKNEINQLVHFPEYREEIFEKLYTFSATTSARPVLFAFVIHPKTMVSMIRLITEETIFFLTGQPICSTM</sequence>
<evidence type="ECO:0000313" key="1">
    <source>
        <dbReference type="EMBL" id="CEO88908.1"/>
    </source>
</evidence>
<keyword evidence="2" id="KW-1185">Reference proteome</keyword>